<feature type="region of interest" description="Disordered" evidence="2">
    <location>
        <begin position="312"/>
        <end position="343"/>
    </location>
</feature>
<reference evidence="4 5" key="1">
    <citation type="submission" date="2024-05" db="EMBL/GenBank/DDBJ databases">
        <title>The nuclear and mitochondrial genome assemblies of Tetragonisca angustula (Apidae: Meliponini), a tiny yet remarkable pollinator in the Neotropics.</title>
        <authorList>
            <person name="Ferrari R."/>
            <person name="Ricardo P.C."/>
            <person name="Dias F.C."/>
            <person name="Araujo N.S."/>
            <person name="Soares D.O."/>
            <person name="Zhou Q.-S."/>
            <person name="Zhu C.-D."/>
            <person name="Coutinho L."/>
            <person name="Airas M.C."/>
            <person name="Batista T.M."/>
        </authorList>
    </citation>
    <scope>NUCLEOTIDE SEQUENCE [LARGE SCALE GENOMIC DNA]</scope>
    <source>
        <strain evidence="4">ASF017062</strain>
        <tissue evidence="4">Abdomen</tissue>
    </source>
</reference>
<evidence type="ECO:0000259" key="3">
    <source>
        <dbReference type="PROSITE" id="PS50174"/>
    </source>
</evidence>
<dbReference type="PROSITE" id="PS50174">
    <property type="entry name" value="G_PATCH"/>
    <property type="match status" value="1"/>
</dbReference>
<evidence type="ECO:0000256" key="1">
    <source>
        <dbReference type="ARBA" id="ARBA00040365"/>
    </source>
</evidence>
<dbReference type="PANTHER" id="PTHR23149:SF9">
    <property type="entry name" value="G PATCH DOMAIN-CONTAINING PROTEIN 4"/>
    <property type="match status" value="1"/>
</dbReference>
<feature type="region of interest" description="Disordered" evidence="2">
    <location>
        <begin position="352"/>
        <end position="371"/>
    </location>
</feature>
<feature type="compositionally biased region" description="Basic residues" evidence="2">
    <location>
        <begin position="328"/>
        <end position="341"/>
    </location>
</feature>
<accession>A0AAW0ZZX1</accession>
<dbReference type="InterPro" id="IPR000467">
    <property type="entry name" value="G_patch_dom"/>
</dbReference>
<feature type="region of interest" description="Disordered" evidence="2">
    <location>
        <begin position="253"/>
        <end position="280"/>
    </location>
</feature>
<protein>
    <recommendedName>
        <fullName evidence="1">G patch domain-containing protein 4</fullName>
    </recommendedName>
</protein>
<dbReference type="AlphaFoldDB" id="A0AAW0ZZX1"/>
<dbReference type="SMART" id="SM00443">
    <property type="entry name" value="G_patch"/>
    <property type="match status" value="1"/>
</dbReference>
<evidence type="ECO:0000313" key="5">
    <source>
        <dbReference type="Proteomes" id="UP001432146"/>
    </source>
</evidence>
<dbReference type="GO" id="GO:0005730">
    <property type="term" value="C:nucleolus"/>
    <property type="evidence" value="ECO:0007669"/>
    <property type="project" value="TreeGrafter"/>
</dbReference>
<dbReference type="GO" id="GO:0003676">
    <property type="term" value="F:nucleic acid binding"/>
    <property type="evidence" value="ECO:0007669"/>
    <property type="project" value="InterPro"/>
</dbReference>
<name>A0AAW0ZZX1_9HYME</name>
<evidence type="ECO:0000313" key="4">
    <source>
        <dbReference type="EMBL" id="KAK9302173.1"/>
    </source>
</evidence>
<dbReference type="Pfam" id="PF01585">
    <property type="entry name" value="G-patch"/>
    <property type="match status" value="1"/>
</dbReference>
<gene>
    <name evidence="4" type="ORF">QLX08_005769</name>
</gene>
<dbReference type="Proteomes" id="UP001432146">
    <property type="component" value="Unassembled WGS sequence"/>
</dbReference>
<keyword evidence="5" id="KW-1185">Reference proteome</keyword>
<organism evidence="4 5">
    <name type="scientific">Tetragonisca angustula</name>
    <dbReference type="NCBI Taxonomy" id="166442"/>
    <lineage>
        <taxon>Eukaryota</taxon>
        <taxon>Metazoa</taxon>
        <taxon>Ecdysozoa</taxon>
        <taxon>Arthropoda</taxon>
        <taxon>Hexapoda</taxon>
        <taxon>Insecta</taxon>
        <taxon>Pterygota</taxon>
        <taxon>Neoptera</taxon>
        <taxon>Endopterygota</taxon>
        <taxon>Hymenoptera</taxon>
        <taxon>Apocrita</taxon>
        <taxon>Aculeata</taxon>
        <taxon>Apoidea</taxon>
        <taxon>Anthophila</taxon>
        <taxon>Apidae</taxon>
        <taxon>Tetragonisca</taxon>
    </lineage>
</organism>
<feature type="domain" description="G-patch" evidence="3">
    <location>
        <begin position="1"/>
        <end position="47"/>
    </location>
</feature>
<dbReference type="PANTHER" id="PTHR23149">
    <property type="entry name" value="G PATCH DOMAIN CONTAINING PROTEIN"/>
    <property type="match status" value="1"/>
</dbReference>
<evidence type="ECO:0000256" key="2">
    <source>
        <dbReference type="SAM" id="MobiDB-lite"/>
    </source>
</evidence>
<dbReference type="InterPro" id="IPR050656">
    <property type="entry name" value="PINX1"/>
</dbReference>
<comment type="caution">
    <text evidence="4">The sequence shown here is derived from an EMBL/GenBank/DDBJ whole genome shotgun (WGS) entry which is preliminary data.</text>
</comment>
<dbReference type="EMBL" id="JAWNGG020000099">
    <property type="protein sequence ID" value="KAK9302173.1"/>
    <property type="molecule type" value="Genomic_DNA"/>
</dbReference>
<proteinExistence type="predicted"/>
<sequence>MNDFSKSQLMKYGWREGKGLGKHENGITEALKPKLKFDTAGIGHKDKELNNWWEHAFNKAANSIKVVPKADGVSIFVSKENVTNDLKEDLTKKECKYGNFLKSSTLFYDNVLMKDSSNAYEEQNTEKNINHVSLTDEELFKICDGRTTHYGARHGLTLNGKLKRIAQQDKYLLSTGSYINISKLQNNIFHDDEYEEINDENTMLSMASPENEIVSKVYKTITKKDRKRMNDLSRQLNVLCNVSDSNEKTIHTITKKKLGQENKQKNKKKRKREKESSMLYDTESFETDKIGNISNYPIVSESKSIRKKAIKKNVQNQANDHTENKHIDIKKKKRRKKRFRKEKNEINQHENITNTWEDDDPHGSQPKKFKRSHKTDLDINLIKDEDINLIKDEDINLIKDEDIKIEDKFQAEFFDNKVSVKSNDVTCPPVNVAESLSDKSNTHFKKEVDHLNIKKKKKKMSKLRKKQKIELAKITKSLKAIHFSTEKSVKQKNIKNELKAVTRNMMMMNVTIDKTEFLKKKKRKTKKKEKLNS</sequence>